<sequence>MSQSCTIMKSHEIWKRSIEFIEQELLPEMVHERCFCEKNSREFVEFDSAIIRLDELSRTSEIYRVTAVVRFSGEPRSFPLLIKLLPEEGAENRGPIAFDSYQNEEMFYSKMTAKYGTDLVPKCYLSDLGRYGRPVIVLEDLEEDGYKQVDEELNEEHLKLCVKVLAKFHARGLRLKENEPQVFREFEAKLLEVCLNEDMLQRYQKKSTRMTDILEFLPNRDLAEKIKSKLNKNPLEIARTIATEVNDASTICHGYFSHDNLLFKYRDGKPIDAKIIDWQTMRYCSPAVDLGPILLFNVTQEHGSNASSKVHEILALYIDTVAAEYPEIERDCLRQDIEDKFLFACIVLSFLDHISDEELIRVLLLLEHL</sequence>
<dbReference type="KEGG" id="ccal:108627661"/>
<dbReference type="RefSeq" id="XP_017884488.1">
    <property type="nucleotide sequence ID" value="XM_018028999.2"/>
</dbReference>
<dbReference type="SUPFAM" id="SSF56112">
    <property type="entry name" value="Protein kinase-like (PK-like)"/>
    <property type="match status" value="1"/>
</dbReference>
<dbReference type="GeneID" id="108627661"/>
<dbReference type="InterPro" id="IPR015897">
    <property type="entry name" value="CHK_kinase-like"/>
</dbReference>
<gene>
    <name evidence="3 4 5 6" type="primary">LOC108627661</name>
</gene>
<dbReference type="RefSeq" id="XP_026671579.1">
    <property type="nucleotide sequence ID" value="XM_026815778.1"/>
</dbReference>
<dbReference type="RefSeq" id="XP_017884486.1">
    <property type="nucleotide sequence ID" value="XM_018028997.2"/>
</dbReference>
<evidence type="ECO:0000313" key="6">
    <source>
        <dbReference type="RefSeq" id="XP_026671580.1"/>
    </source>
</evidence>
<dbReference type="SMART" id="SM00587">
    <property type="entry name" value="CHK"/>
    <property type="match status" value="1"/>
</dbReference>
<dbReference type="PANTHER" id="PTHR11012:SF30">
    <property type="entry name" value="PROTEIN KINASE-LIKE DOMAIN-CONTAINING"/>
    <property type="match status" value="1"/>
</dbReference>
<accession>A0AAJ7S557</accession>
<dbReference type="RefSeq" id="XP_026671580.1">
    <property type="nucleotide sequence ID" value="XM_026815779.1"/>
</dbReference>
<dbReference type="Pfam" id="PF02958">
    <property type="entry name" value="EcKL"/>
    <property type="match status" value="1"/>
</dbReference>
<keyword evidence="2" id="KW-1185">Reference proteome</keyword>
<evidence type="ECO:0000259" key="1">
    <source>
        <dbReference type="SMART" id="SM00587"/>
    </source>
</evidence>
<dbReference type="Proteomes" id="UP000694925">
    <property type="component" value="Unplaced"/>
</dbReference>
<name>A0AAJ7S557_9HYME</name>
<evidence type="ECO:0000313" key="2">
    <source>
        <dbReference type="Proteomes" id="UP000694925"/>
    </source>
</evidence>
<dbReference type="InterPro" id="IPR011009">
    <property type="entry name" value="Kinase-like_dom_sf"/>
</dbReference>
<organism evidence="2 5">
    <name type="scientific">Ceratina calcarata</name>
    <dbReference type="NCBI Taxonomy" id="156304"/>
    <lineage>
        <taxon>Eukaryota</taxon>
        <taxon>Metazoa</taxon>
        <taxon>Ecdysozoa</taxon>
        <taxon>Arthropoda</taxon>
        <taxon>Hexapoda</taxon>
        <taxon>Insecta</taxon>
        <taxon>Pterygota</taxon>
        <taxon>Neoptera</taxon>
        <taxon>Endopterygota</taxon>
        <taxon>Hymenoptera</taxon>
        <taxon>Apocrita</taxon>
        <taxon>Aculeata</taxon>
        <taxon>Apoidea</taxon>
        <taxon>Anthophila</taxon>
        <taxon>Apidae</taxon>
        <taxon>Ceratina</taxon>
        <taxon>Zadontomerus</taxon>
    </lineage>
</organism>
<reference evidence="3 4" key="1">
    <citation type="submission" date="2025-04" db="UniProtKB">
        <authorList>
            <consortium name="RefSeq"/>
        </authorList>
    </citation>
    <scope>IDENTIFICATION</scope>
    <source>
        <tissue evidence="3 4">Whole body</tissue>
    </source>
</reference>
<evidence type="ECO:0000313" key="4">
    <source>
        <dbReference type="RefSeq" id="XP_017884488.1"/>
    </source>
</evidence>
<dbReference type="Gene3D" id="3.90.1200.10">
    <property type="match status" value="1"/>
</dbReference>
<protein>
    <submittedName>
        <fullName evidence="3 4">Uncharacterized protein LOC108627661</fullName>
    </submittedName>
</protein>
<feature type="domain" description="CHK kinase-like" evidence="1">
    <location>
        <begin position="136"/>
        <end position="327"/>
    </location>
</feature>
<dbReference type="InterPro" id="IPR004119">
    <property type="entry name" value="EcKL"/>
</dbReference>
<dbReference type="PANTHER" id="PTHR11012">
    <property type="entry name" value="PROTEIN KINASE-LIKE DOMAIN-CONTAINING"/>
    <property type="match status" value="1"/>
</dbReference>
<dbReference type="AlphaFoldDB" id="A0AAJ7S557"/>
<evidence type="ECO:0000313" key="3">
    <source>
        <dbReference type="RefSeq" id="XP_017884486.1"/>
    </source>
</evidence>
<proteinExistence type="predicted"/>
<evidence type="ECO:0000313" key="5">
    <source>
        <dbReference type="RefSeq" id="XP_026671579.1"/>
    </source>
</evidence>